<dbReference type="SUPFAM" id="SSF52540">
    <property type="entry name" value="P-loop containing nucleoside triphosphate hydrolases"/>
    <property type="match status" value="1"/>
</dbReference>
<dbReference type="GO" id="GO:0006302">
    <property type="term" value="P:double-strand break repair"/>
    <property type="evidence" value="ECO:0007669"/>
    <property type="project" value="InterPro"/>
</dbReference>
<sequence length="336" mass="35838">MTISRIRLTNVRSHESTDIALSPGLSVIFGSSDSGKSNIVRSLVACSHPSPAASFVRDGFEEGKIVVDFADGKQISVVRKSDGKGEYVASTKDAKTGKVSRRSLTNPGRSLPDDWIATVGLGPTRIAGIDISLNIQTQREAAILVDDPAGRVAKIIGAASGASIAMEASGRAKTDAASAARDFDTKSKMLQDAESRLSAAESDPAIINADKIESLVADIESTERDIARDAKTRDAALDIVATFDSSIDIESMSRRHDELSKSIADIKSLLDKIKAAKSKHEAIESFLLSLTAIPEDAESRSDQLLLRIAELNNQLAAMSRKCPACGRPMDNQHAHK</sequence>
<dbReference type="InterPro" id="IPR027417">
    <property type="entry name" value="P-loop_NTPase"/>
</dbReference>
<evidence type="ECO:0000313" key="2">
    <source>
        <dbReference type="EMBL" id="CAB4138298.1"/>
    </source>
</evidence>
<accession>A0A6J5LV24</accession>
<dbReference type="EMBL" id="LR796342">
    <property type="protein sequence ID" value="CAB4138298.1"/>
    <property type="molecule type" value="Genomic_DNA"/>
</dbReference>
<reference evidence="2" key="1">
    <citation type="submission" date="2020-04" db="EMBL/GenBank/DDBJ databases">
        <authorList>
            <person name="Chiriac C."/>
            <person name="Salcher M."/>
            <person name="Ghai R."/>
            <person name="Kavagutti S V."/>
        </authorList>
    </citation>
    <scope>NUCLEOTIDE SEQUENCE</scope>
</reference>
<proteinExistence type="predicted"/>
<feature type="domain" description="Rad50/SbcC-type AAA" evidence="1">
    <location>
        <begin position="5"/>
        <end position="315"/>
    </location>
</feature>
<dbReference type="Gene3D" id="3.40.50.300">
    <property type="entry name" value="P-loop containing nucleotide triphosphate hydrolases"/>
    <property type="match status" value="1"/>
</dbReference>
<dbReference type="GO" id="GO:0016887">
    <property type="term" value="F:ATP hydrolysis activity"/>
    <property type="evidence" value="ECO:0007669"/>
    <property type="project" value="InterPro"/>
</dbReference>
<dbReference type="Pfam" id="PF13476">
    <property type="entry name" value="AAA_23"/>
    <property type="match status" value="1"/>
</dbReference>
<protein>
    <submittedName>
        <fullName evidence="2">AAA domain containing protein</fullName>
    </submittedName>
</protein>
<name>A0A6J5LV24_9CAUD</name>
<dbReference type="InterPro" id="IPR038729">
    <property type="entry name" value="Rad50/SbcC_AAA"/>
</dbReference>
<organism evidence="2">
    <name type="scientific">uncultured Caudovirales phage</name>
    <dbReference type="NCBI Taxonomy" id="2100421"/>
    <lineage>
        <taxon>Viruses</taxon>
        <taxon>Duplodnaviria</taxon>
        <taxon>Heunggongvirae</taxon>
        <taxon>Uroviricota</taxon>
        <taxon>Caudoviricetes</taxon>
        <taxon>Peduoviridae</taxon>
        <taxon>Maltschvirus</taxon>
        <taxon>Maltschvirus maltsch</taxon>
    </lineage>
</organism>
<gene>
    <name evidence="2" type="ORF">UFOVP329_60</name>
</gene>
<evidence type="ECO:0000259" key="1">
    <source>
        <dbReference type="Pfam" id="PF13476"/>
    </source>
</evidence>